<dbReference type="Proteomes" id="UP001155483">
    <property type="component" value="Unassembled WGS sequence"/>
</dbReference>
<accession>A0A9X3BEX4</accession>
<comment type="caution">
    <text evidence="1">The sequence shown here is derived from an EMBL/GenBank/DDBJ whole genome shotgun (WGS) entry which is preliminary data.</text>
</comment>
<dbReference type="RefSeq" id="WP_279295343.1">
    <property type="nucleotide sequence ID" value="NZ_JAOTIF010000001.1"/>
</dbReference>
<protein>
    <submittedName>
        <fullName evidence="1">Uncharacterized protein</fullName>
    </submittedName>
</protein>
<dbReference type="EMBL" id="JAOTIF010000001">
    <property type="protein sequence ID" value="MCU7547899.1"/>
    <property type="molecule type" value="Genomic_DNA"/>
</dbReference>
<name>A0A9X3BEX4_9BACT</name>
<proteinExistence type="predicted"/>
<evidence type="ECO:0000313" key="1">
    <source>
        <dbReference type="EMBL" id="MCU7547899.1"/>
    </source>
</evidence>
<gene>
    <name evidence="1" type="ORF">OCK74_02180</name>
</gene>
<reference evidence="1" key="1">
    <citation type="submission" date="2022-09" db="EMBL/GenBank/DDBJ databases">
        <authorList>
            <person name="Yuan C."/>
            <person name="Ke Z."/>
        </authorList>
    </citation>
    <scope>NUCLEOTIDE SEQUENCE</scope>
    <source>
        <strain evidence="1">LB-8</strain>
    </source>
</reference>
<organism evidence="1 2">
    <name type="scientific">Paraflavisolibacter caeni</name>
    <dbReference type="NCBI Taxonomy" id="2982496"/>
    <lineage>
        <taxon>Bacteria</taxon>
        <taxon>Pseudomonadati</taxon>
        <taxon>Bacteroidota</taxon>
        <taxon>Chitinophagia</taxon>
        <taxon>Chitinophagales</taxon>
        <taxon>Chitinophagaceae</taxon>
        <taxon>Paraflavisolibacter</taxon>
    </lineage>
</organism>
<evidence type="ECO:0000313" key="2">
    <source>
        <dbReference type="Proteomes" id="UP001155483"/>
    </source>
</evidence>
<keyword evidence="2" id="KW-1185">Reference proteome</keyword>
<dbReference type="AlphaFoldDB" id="A0A9X3BEX4"/>
<reference evidence="1" key="2">
    <citation type="submission" date="2023-04" db="EMBL/GenBank/DDBJ databases">
        <title>Paracnuella aquatica gen. nov., sp. nov., a member of the family Chitinophagaceae isolated from a hot spring.</title>
        <authorList>
            <person name="Wang C."/>
        </authorList>
    </citation>
    <scope>NUCLEOTIDE SEQUENCE</scope>
    <source>
        <strain evidence="1">LB-8</strain>
    </source>
</reference>
<sequence>MLRITFVITLELLCFIVNNETQHEVKSPCLVPVSEQKSVKDQKVKRAKQFYPLTFGSSFIILDEKLVCYE</sequence>